<dbReference type="Pfam" id="PF01636">
    <property type="entry name" value="APH"/>
    <property type="match status" value="1"/>
</dbReference>
<comment type="caution">
    <text evidence="2">The sequence shown here is derived from an EMBL/GenBank/DDBJ whole genome shotgun (WGS) entry which is preliminary data.</text>
</comment>
<dbReference type="Proteomes" id="UP000722957">
    <property type="component" value="Unassembled WGS sequence"/>
</dbReference>
<dbReference type="InterPro" id="IPR002575">
    <property type="entry name" value="Aminoglycoside_PTrfase"/>
</dbReference>
<dbReference type="InterPro" id="IPR011009">
    <property type="entry name" value="Kinase-like_dom_sf"/>
</dbReference>
<dbReference type="Gene3D" id="3.90.1200.10">
    <property type="match status" value="1"/>
</dbReference>
<accession>A0A241NL97</accession>
<dbReference type="KEGG" id="vau:VANGNB10_cII0385"/>
<evidence type="ECO:0000313" key="3">
    <source>
        <dbReference type="Proteomes" id="UP000722957"/>
    </source>
</evidence>
<sequence length="257" mass="29043">MEELSGGRESAIYRDGEIIYRPLQLWSPTIHKLLTHLQSSGLTESPRFLGIEGKQEKLSFVVGDTYNYPLVGAIATSEALRSAAKLLRKIHDSTASFVSNNDIVNLPWMLDSREPFEVICHGDFTPYNVALSGNSVVGVFDFDTAHPASRVWDLAYSIYCWAPFKTDSIDGLGTMEEQLLRARLFCDSYDATYSQREQLADAMVRRLNALVNFMRKEADSGDEQFATNIEEGHLQSYLNDIDYIETNKHKIQRALCN</sequence>
<gene>
    <name evidence="2" type="ORF">EAY07_02845</name>
</gene>
<dbReference type="EMBL" id="RDOM01000008">
    <property type="protein sequence ID" value="MBF4271000.1"/>
    <property type="molecule type" value="Genomic_DNA"/>
</dbReference>
<dbReference type="AlphaFoldDB" id="A0A241NL97"/>
<dbReference type="SUPFAM" id="SSF56112">
    <property type="entry name" value="Protein kinase-like (PK-like)"/>
    <property type="match status" value="1"/>
</dbReference>
<evidence type="ECO:0000313" key="2">
    <source>
        <dbReference type="EMBL" id="MBF4271000.1"/>
    </source>
</evidence>
<reference evidence="2 3" key="1">
    <citation type="journal article" date="2021" name="PeerJ">
        <title>Analysis of 44 Vibrio anguillarum genomes reveals high genetic diversity.</title>
        <authorList>
            <person name="Hansen M.J."/>
            <person name="Dalsgaard I."/>
        </authorList>
    </citation>
    <scope>NUCLEOTIDE SEQUENCE [LARGE SCALE GENOMIC DNA]</scope>
    <source>
        <strain evidence="2 3">17-16730-2A</strain>
    </source>
</reference>
<feature type="domain" description="Aminoglycoside phosphotransferase" evidence="1">
    <location>
        <begin position="113"/>
        <end position="162"/>
    </location>
</feature>
<organism evidence="2 3">
    <name type="scientific">Vibrio anguillarum</name>
    <name type="common">Listonella anguillarum</name>
    <dbReference type="NCBI Taxonomy" id="55601"/>
    <lineage>
        <taxon>Bacteria</taxon>
        <taxon>Pseudomonadati</taxon>
        <taxon>Pseudomonadota</taxon>
        <taxon>Gammaproteobacteria</taxon>
        <taxon>Vibrionales</taxon>
        <taxon>Vibrionaceae</taxon>
        <taxon>Vibrio</taxon>
    </lineage>
</organism>
<name>A0A241NL97_VIBAN</name>
<dbReference type="RefSeq" id="WP_013868577.1">
    <property type="nucleotide sequence ID" value="NZ_AJYT02000130.1"/>
</dbReference>
<evidence type="ECO:0000259" key="1">
    <source>
        <dbReference type="Pfam" id="PF01636"/>
    </source>
</evidence>
<proteinExistence type="predicted"/>
<protein>
    <submittedName>
        <fullName evidence="2">Phosphotransferase</fullName>
    </submittedName>
</protein>